<reference evidence="3" key="1">
    <citation type="submission" date="2024-06" db="EMBL/GenBank/DDBJ databases">
        <title>Multi-omics analyses provide insights into the biosynthesis of the anticancer antibiotic pleurotin in Hohenbuehelia grisea.</title>
        <authorList>
            <person name="Weaver J.A."/>
            <person name="Alberti F."/>
        </authorList>
    </citation>
    <scope>NUCLEOTIDE SEQUENCE [LARGE SCALE GENOMIC DNA]</scope>
    <source>
        <strain evidence="3">T-177</strain>
    </source>
</reference>
<feature type="chain" id="PRO_5047049531" evidence="1">
    <location>
        <begin position="23"/>
        <end position="288"/>
    </location>
</feature>
<protein>
    <submittedName>
        <fullName evidence="2">Uncharacterized protein</fullName>
    </submittedName>
</protein>
<dbReference type="Pfam" id="PF26113">
    <property type="entry name" value="GH16_XgeA"/>
    <property type="match status" value="1"/>
</dbReference>
<comment type="caution">
    <text evidence="2">The sequence shown here is derived from an EMBL/GenBank/DDBJ whole genome shotgun (WGS) entry which is preliminary data.</text>
</comment>
<organism evidence="2 3">
    <name type="scientific">Hohenbuehelia grisea</name>
    <dbReference type="NCBI Taxonomy" id="104357"/>
    <lineage>
        <taxon>Eukaryota</taxon>
        <taxon>Fungi</taxon>
        <taxon>Dikarya</taxon>
        <taxon>Basidiomycota</taxon>
        <taxon>Agaricomycotina</taxon>
        <taxon>Agaricomycetes</taxon>
        <taxon>Agaricomycetidae</taxon>
        <taxon>Agaricales</taxon>
        <taxon>Pleurotineae</taxon>
        <taxon>Pleurotaceae</taxon>
        <taxon>Hohenbuehelia</taxon>
    </lineage>
</organism>
<sequence length="288" mass="32206">MKASTTTLPLFTCLIFNLPVLGQLVNPQLSFNTTVEIAGTDPQNPVLNDTATLGTVSGSVLTRDCLLLTRQKGQWKRDPNGSKSSINFGDYEGTGADTAANFKDFGIPTGVLVNPILDVSSSGDIDLDIWFTHDPQSPCVALYDCFDVRHMPQGCGTWPASAIWETKEEGWPKGETNIIEGVKNEGPKRAVLHTTSNCTMPAERSTLNDWHNAPEPLSWEYERERWMWCQHRTERRSTRMEADERTKQHFKVWFWSRNDSSVPAEVKNGAGTVNPDKWGTPFAYLPNT</sequence>
<dbReference type="Gene3D" id="2.60.120.200">
    <property type="match status" value="1"/>
</dbReference>
<keyword evidence="3" id="KW-1185">Reference proteome</keyword>
<evidence type="ECO:0000256" key="1">
    <source>
        <dbReference type="SAM" id="SignalP"/>
    </source>
</evidence>
<dbReference type="Proteomes" id="UP001556367">
    <property type="component" value="Unassembled WGS sequence"/>
</dbReference>
<name>A0ABR3JYZ2_9AGAR</name>
<proteinExistence type="predicted"/>
<accession>A0ABR3JYZ2</accession>
<gene>
    <name evidence="2" type="ORF">HGRIS_005457</name>
</gene>
<dbReference type="EMBL" id="JASNQZ010000001">
    <property type="protein sequence ID" value="KAL0960415.1"/>
    <property type="molecule type" value="Genomic_DNA"/>
</dbReference>
<keyword evidence="1" id="KW-0732">Signal</keyword>
<evidence type="ECO:0000313" key="2">
    <source>
        <dbReference type="EMBL" id="KAL0960415.1"/>
    </source>
</evidence>
<feature type="signal peptide" evidence="1">
    <location>
        <begin position="1"/>
        <end position="22"/>
    </location>
</feature>
<evidence type="ECO:0000313" key="3">
    <source>
        <dbReference type="Proteomes" id="UP001556367"/>
    </source>
</evidence>